<proteinExistence type="predicted"/>
<dbReference type="AlphaFoldDB" id="A0A356LFB2"/>
<protein>
    <submittedName>
        <fullName evidence="6">1-acyl-sn-glycerol-3-phosphate acyltransferase</fullName>
    </submittedName>
</protein>
<keyword evidence="4" id="KW-0812">Transmembrane</keyword>
<accession>A0A356LFB2</accession>
<evidence type="ECO:0000313" key="6">
    <source>
        <dbReference type="EMBL" id="HBP29509.1"/>
    </source>
</evidence>
<reference evidence="6 7" key="1">
    <citation type="journal article" date="2018" name="Nat. Biotechnol.">
        <title>A standardized bacterial taxonomy based on genome phylogeny substantially revises the tree of life.</title>
        <authorList>
            <person name="Parks D.H."/>
            <person name="Chuvochina M."/>
            <person name="Waite D.W."/>
            <person name="Rinke C."/>
            <person name="Skarshewski A."/>
            <person name="Chaumeil P.A."/>
            <person name="Hugenholtz P."/>
        </authorList>
    </citation>
    <scope>NUCLEOTIDE SEQUENCE [LARGE SCALE GENOMIC DNA]</scope>
    <source>
        <strain evidence="6">UBA10707</strain>
    </source>
</reference>
<organism evidence="6 7">
    <name type="scientific">Advenella kashmirensis</name>
    <dbReference type="NCBI Taxonomy" id="310575"/>
    <lineage>
        <taxon>Bacteria</taxon>
        <taxon>Pseudomonadati</taxon>
        <taxon>Pseudomonadota</taxon>
        <taxon>Betaproteobacteria</taxon>
        <taxon>Burkholderiales</taxon>
        <taxon>Alcaligenaceae</taxon>
    </lineage>
</organism>
<keyword evidence="4" id="KW-1133">Transmembrane helix</keyword>
<evidence type="ECO:0000313" key="7">
    <source>
        <dbReference type="Proteomes" id="UP000264036"/>
    </source>
</evidence>
<dbReference type="EMBL" id="DOEK01000024">
    <property type="protein sequence ID" value="HBP29509.1"/>
    <property type="molecule type" value="Genomic_DNA"/>
</dbReference>
<dbReference type="CDD" id="cd07989">
    <property type="entry name" value="LPLAT_AGPAT-like"/>
    <property type="match status" value="1"/>
</dbReference>
<evidence type="ECO:0000256" key="1">
    <source>
        <dbReference type="ARBA" id="ARBA00005189"/>
    </source>
</evidence>
<keyword evidence="3 6" id="KW-0012">Acyltransferase</keyword>
<dbReference type="SMART" id="SM00563">
    <property type="entry name" value="PlsC"/>
    <property type="match status" value="1"/>
</dbReference>
<feature type="domain" description="Phospholipid/glycerol acyltransferase" evidence="5">
    <location>
        <begin position="90"/>
        <end position="198"/>
    </location>
</feature>
<evidence type="ECO:0000256" key="3">
    <source>
        <dbReference type="ARBA" id="ARBA00023315"/>
    </source>
</evidence>
<gene>
    <name evidence="6" type="ORF">DD666_08860</name>
</gene>
<dbReference type="InterPro" id="IPR002123">
    <property type="entry name" value="Plipid/glycerol_acylTrfase"/>
</dbReference>
<evidence type="ECO:0000256" key="2">
    <source>
        <dbReference type="ARBA" id="ARBA00022679"/>
    </source>
</evidence>
<name>A0A356LFB2_9BURK</name>
<evidence type="ECO:0000256" key="4">
    <source>
        <dbReference type="SAM" id="Phobius"/>
    </source>
</evidence>
<feature type="transmembrane region" description="Helical" evidence="4">
    <location>
        <begin position="12"/>
        <end position="38"/>
    </location>
</feature>
<comment type="pathway">
    <text evidence="1">Lipid metabolism.</text>
</comment>
<keyword evidence="2 6" id="KW-0808">Transferase</keyword>
<evidence type="ECO:0000259" key="5">
    <source>
        <dbReference type="SMART" id="SM00563"/>
    </source>
</evidence>
<dbReference type="Pfam" id="PF01553">
    <property type="entry name" value="Acyltransferase"/>
    <property type="match status" value="1"/>
</dbReference>
<dbReference type="PANTHER" id="PTHR10434">
    <property type="entry name" value="1-ACYL-SN-GLYCEROL-3-PHOSPHATE ACYLTRANSFERASE"/>
    <property type="match status" value="1"/>
</dbReference>
<dbReference type="SUPFAM" id="SSF69593">
    <property type="entry name" value="Glycerol-3-phosphate (1)-acyltransferase"/>
    <property type="match status" value="1"/>
</dbReference>
<sequence>MSRISAYLWHKWRWLAIASGYVVFGLFGIVLKIVLLPFSSGLLDQSRPANQKRARSILQFLWYQFLRYVRLIGGLNYHFPDQDRLGRPGQVIIANHPSLLDVVFMLAHARQSNCIVKQGLLDNPFLNSAIRACGFISNDGSAQVIDHAVAALQGGQSVLIFPEGTRTGDDNAIRFHRGACAIALRGATVITPVIIRMHPRCFKRNQPWYHIPHEKVNYEFIIGDDIDPAHWKAGKHMPAATRQLNAYLQTYFERELQK</sequence>
<comment type="caution">
    <text evidence="6">The sequence shown here is derived from an EMBL/GenBank/DDBJ whole genome shotgun (WGS) entry which is preliminary data.</text>
</comment>
<dbReference type="PANTHER" id="PTHR10434:SF66">
    <property type="entry name" value="PHOSPHOLIPID_GLYCEROL ACYLTRANSFERASE DOMAIN-CONTAINING PROTEIN"/>
    <property type="match status" value="1"/>
</dbReference>
<keyword evidence="4" id="KW-0472">Membrane</keyword>
<dbReference type="Proteomes" id="UP000264036">
    <property type="component" value="Unassembled WGS sequence"/>
</dbReference>
<dbReference type="GO" id="GO:0006654">
    <property type="term" value="P:phosphatidic acid biosynthetic process"/>
    <property type="evidence" value="ECO:0007669"/>
    <property type="project" value="TreeGrafter"/>
</dbReference>
<dbReference type="GO" id="GO:0003841">
    <property type="term" value="F:1-acylglycerol-3-phosphate O-acyltransferase activity"/>
    <property type="evidence" value="ECO:0007669"/>
    <property type="project" value="TreeGrafter"/>
</dbReference>